<dbReference type="EMBL" id="CP092886">
    <property type="protein sequence ID" value="UYV84694.1"/>
    <property type="molecule type" value="Genomic_DNA"/>
</dbReference>
<gene>
    <name evidence="1" type="ORF">LAZ67_X003120</name>
</gene>
<proteinExistence type="predicted"/>
<name>A0ABY6LW19_9ARAC</name>
<dbReference type="PANTHER" id="PTHR37984">
    <property type="entry name" value="PROTEIN CBG26694"/>
    <property type="match status" value="1"/>
</dbReference>
<accession>A0ABY6LW19</accession>
<protein>
    <submittedName>
        <fullName evidence="1">K02A2.6-like</fullName>
    </submittedName>
</protein>
<keyword evidence="2" id="KW-1185">Reference proteome</keyword>
<evidence type="ECO:0000313" key="2">
    <source>
        <dbReference type="Proteomes" id="UP001235939"/>
    </source>
</evidence>
<dbReference type="Proteomes" id="UP001235939">
    <property type="component" value="Chromosome X"/>
</dbReference>
<dbReference type="InterPro" id="IPR050951">
    <property type="entry name" value="Retrovirus_Pol_polyprotein"/>
</dbReference>
<reference evidence="1 2" key="1">
    <citation type="submission" date="2022-03" db="EMBL/GenBank/DDBJ databases">
        <title>A chromosomal length assembly of Cordylochernes scorpioides.</title>
        <authorList>
            <person name="Zeh D."/>
            <person name="Zeh J."/>
        </authorList>
    </citation>
    <scope>NUCLEOTIDE SEQUENCE [LARGE SCALE GENOMIC DNA]</scope>
    <source>
        <strain evidence="1">IN4F17</strain>
        <tissue evidence="1">Whole Body</tissue>
    </source>
</reference>
<organism evidence="1 2">
    <name type="scientific">Cordylochernes scorpioides</name>
    <dbReference type="NCBI Taxonomy" id="51811"/>
    <lineage>
        <taxon>Eukaryota</taxon>
        <taxon>Metazoa</taxon>
        <taxon>Ecdysozoa</taxon>
        <taxon>Arthropoda</taxon>
        <taxon>Chelicerata</taxon>
        <taxon>Arachnida</taxon>
        <taxon>Pseudoscorpiones</taxon>
        <taxon>Cheliferoidea</taxon>
        <taxon>Chernetidae</taxon>
        <taxon>Cordylochernes</taxon>
    </lineage>
</organism>
<dbReference type="PANTHER" id="PTHR37984:SF5">
    <property type="entry name" value="PROTEIN NYNRIN-LIKE"/>
    <property type="match status" value="1"/>
</dbReference>
<sequence>MMRYSYSIHHTPGKDIGVADALSRSPINIWRMKSGWPIKNELSAEAKAFRFLRYEMSVIDGLLMRNSRIYIPKSLRSKVLNSLHESHLGIEKCRDN</sequence>
<evidence type="ECO:0000313" key="1">
    <source>
        <dbReference type="EMBL" id="UYV84694.1"/>
    </source>
</evidence>